<organism evidence="1 2">
    <name type="scientific">Steinernema carpocapsae</name>
    <name type="common">Entomopathogenic nematode</name>
    <dbReference type="NCBI Taxonomy" id="34508"/>
    <lineage>
        <taxon>Eukaryota</taxon>
        <taxon>Metazoa</taxon>
        <taxon>Ecdysozoa</taxon>
        <taxon>Nematoda</taxon>
        <taxon>Chromadorea</taxon>
        <taxon>Rhabditida</taxon>
        <taxon>Tylenchina</taxon>
        <taxon>Panagrolaimomorpha</taxon>
        <taxon>Strongyloidoidea</taxon>
        <taxon>Steinernematidae</taxon>
        <taxon>Steinernema</taxon>
    </lineage>
</organism>
<keyword evidence="2" id="KW-1185">Reference proteome</keyword>
<dbReference type="OrthoDB" id="5801825at2759"/>
<evidence type="ECO:0000313" key="1">
    <source>
        <dbReference type="EMBL" id="TKR70817.1"/>
    </source>
</evidence>
<proteinExistence type="predicted"/>
<dbReference type="STRING" id="34508.A0A4U5MMT1"/>
<dbReference type="AlphaFoldDB" id="A0A4U5MMT1"/>
<reference evidence="1 2" key="1">
    <citation type="journal article" date="2015" name="Genome Biol.">
        <title>Comparative genomics of Steinernema reveals deeply conserved gene regulatory networks.</title>
        <authorList>
            <person name="Dillman A.R."/>
            <person name="Macchietto M."/>
            <person name="Porter C.F."/>
            <person name="Rogers A."/>
            <person name="Williams B."/>
            <person name="Antoshechkin I."/>
            <person name="Lee M.M."/>
            <person name="Goodwin Z."/>
            <person name="Lu X."/>
            <person name="Lewis E.E."/>
            <person name="Goodrich-Blair H."/>
            <person name="Stock S.P."/>
            <person name="Adams B.J."/>
            <person name="Sternberg P.W."/>
            <person name="Mortazavi A."/>
        </authorList>
    </citation>
    <scope>NUCLEOTIDE SEQUENCE [LARGE SCALE GENOMIC DNA]</scope>
    <source>
        <strain evidence="1 2">ALL</strain>
    </source>
</reference>
<dbReference type="Proteomes" id="UP000298663">
    <property type="component" value="Unassembled WGS sequence"/>
</dbReference>
<sequence>MFQKGILRSQNDDILRNNVKSRIVMEWFKNPGDQMHEPLQISDTLVRFMMYSSTEDERDADLDWIRENWMPDVVEKCR</sequence>
<evidence type="ECO:0000313" key="2">
    <source>
        <dbReference type="Proteomes" id="UP000298663"/>
    </source>
</evidence>
<reference evidence="1 2" key="2">
    <citation type="journal article" date="2019" name="G3 (Bethesda)">
        <title>Hybrid Assembly of the Genome of the Entomopathogenic Nematode Steinernema carpocapsae Identifies the X-Chromosome.</title>
        <authorList>
            <person name="Serra L."/>
            <person name="Macchietto M."/>
            <person name="Macias-Munoz A."/>
            <person name="McGill C.J."/>
            <person name="Rodriguez I.M."/>
            <person name="Rodriguez B."/>
            <person name="Murad R."/>
            <person name="Mortazavi A."/>
        </authorList>
    </citation>
    <scope>NUCLEOTIDE SEQUENCE [LARGE SCALE GENOMIC DNA]</scope>
    <source>
        <strain evidence="1 2">ALL</strain>
    </source>
</reference>
<accession>A0A4U5MMT1</accession>
<comment type="caution">
    <text evidence="1">The sequence shown here is derived from an EMBL/GenBank/DDBJ whole genome shotgun (WGS) entry which is preliminary data.</text>
</comment>
<protein>
    <submittedName>
        <fullName evidence="1">Uncharacterized protein</fullName>
    </submittedName>
</protein>
<dbReference type="EMBL" id="AZBU02000007">
    <property type="protein sequence ID" value="TKR70817.1"/>
    <property type="molecule type" value="Genomic_DNA"/>
</dbReference>
<name>A0A4U5MMT1_STECR</name>
<gene>
    <name evidence="1" type="ORF">L596_022791</name>
</gene>